<feature type="compositionally biased region" description="Polar residues" evidence="1">
    <location>
        <begin position="18"/>
        <end position="27"/>
    </location>
</feature>
<proteinExistence type="predicted"/>
<evidence type="ECO:0000313" key="3">
    <source>
        <dbReference type="Proteomes" id="UP000198284"/>
    </source>
</evidence>
<protein>
    <submittedName>
        <fullName evidence="2">Uncharacterized protein</fullName>
    </submittedName>
</protein>
<sequence length="229" mass="24946">MTNNPNKRSPKKEDSRAANPNTLQVTQREGETEGRAHSRMMASPTVNAAVTMFNFHPMKAGANITDLVDELGKQVLTIRGDCMDRPEAMLAAQAHALDAMFTCLAQKAAANMNAGYLPASETYLRMALKAQSQCRTTLEALSEIKYPRSPTFIKQQNVAQQQQVNNGPMNSASSTRTHEKDINPTNEILEVSNGKRLDSGATSSTGSINQELATMGTGDRTQDKIRESS</sequence>
<keyword evidence="3" id="KW-1185">Reference proteome</keyword>
<feature type="compositionally biased region" description="Basic and acidic residues" evidence="1">
    <location>
        <begin position="220"/>
        <end position="229"/>
    </location>
</feature>
<name>A0A239DRJ5_9BURK</name>
<organism evidence="2 3">
    <name type="scientific">Noviherbaspirillum humi</name>
    <dbReference type="NCBI Taxonomy" id="1688639"/>
    <lineage>
        <taxon>Bacteria</taxon>
        <taxon>Pseudomonadati</taxon>
        <taxon>Pseudomonadota</taxon>
        <taxon>Betaproteobacteria</taxon>
        <taxon>Burkholderiales</taxon>
        <taxon>Oxalobacteraceae</taxon>
        <taxon>Noviherbaspirillum</taxon>
    </lineage>
</organism>
<accession>A0A239DRJ5</accession>
<dbReference type="Proteomes" id="UP000198284">
    <property type="component" value="Unassembled WGS sequence"/>
</dbReference>
<evidence type="ECO:0000256" key="1">
    <source>
        <dbReference type="SAM" id="MobiDB-lite"/>
    </source>
</evidence>
<dbReference type="AlphaFoldDB" id="A0A239DRJ5"/>
<dbReference type="EMBL" id="FZOT01000002">
    <property type="protein sequence ID" value="SNS34194.1"/>
    <property type="molecule type" value="Genomic_DNA"/>
</dbReference>
<evidence type="ECO:0000313" key="2">
    <source>
        <dbReference type="EMBL" id="SNS34194.1"/>
    </source>
</evidence>
<gene>
    <name evidence="2" type="ORF">SAMN06265795_102296</name>
</gene>
<dbReference type="RefSeq" id="WP_143131122.1">
    <property type="nucleotide sequence ID" value="NZ_FZOT01000002.1"/>
</dbReference>
<reference evidence="2 3" key="1">
    <citation type="submission" date="2017-06" db="EMBL/GenBank/DDBJ databases">
        <authorList>
            <person name="Kim H.J."/>
            <person name="Triplett B.A."/>
        </authorList>
    </citation>
    <scope>NUCLEOTIDE SEQUENCE [LARGE SCALE GENOMIC DNA]</scope>
    <source>
        <strain evidence="2 3">U15</strain>
    </source>
</reference>
<dbReference type="OrthoDB" id="8545738at2"/>
<feature type="region of interest" description="Disordered" evidence="1">
    <location>
        <begin position="164"/>
        <end position="229"/>
    </location>
</feature>
<feature type="region of interest" description="Disordered" evidence="1">
    <location>
        <begin position="1"/>
        <end position="41"/>
    </location>
</feature>
<feature type="compositionally biased region" description="Polar residues" evidence="1">
    <location>
        <begin position="200"/>
        <end position="212"/>
    </location>
</feature>